<feature type="transmembrane region" description="Helical" evidence="7">
    <location>
        <begin position="292"/>
        <end position="320"/>
    </location>
</feature>
<dbReference type="InterPro" id="IPR025857">
    <property type="entry name" value="MacB_PCD"/>
</dbReference>
<evidence type="ECO:0000256" key="3">
    <source>
        <dbReference type="ARBA" id="ARBA00022475"/>
    </source>
</evidence>
<keyword evidence="3" id="KW-1003">Cell membrane</keyword>
<feature type="transmembrane region" description="Helical" evidence="7">
    <location>
        <begin position="249"/>
        <end position="271"/>
    </location>
</feature>
<reference evidence="10 11" key="1">
    <citation type="journal article" date="2010" name="J. Bacteriol.">
        <title>Genome sequence of the oligotrophic marine Gammaproteobacterium HTCC2143, isolated from the Oregon Coast.</title>
        <authorList>
            <person name="Oh H.M."/>
            <person name="Kang I."/>
            <person name="Ferriera S."/>
            <person name="Giovannoni S.J."/>
            <person name="Cho J.C."/>
        </authorList>
    </citation>
    <scope>NUCLEOTIDE SEQUENCE [LARGE SCALE GENOMIC DNA]</scope>
    <source>
        <strain evidence="10 11">HTCC2143</strain>
    </source>
</reference>
<dbReference type="Proteomes" id="UP000004931">
    <property type="component" value="Unassembled WGS sequence"/>
</dbReference>
<dbReference type="PANTHER" id="PTHR30489">
    <property type="entry name" value="LIPOPROTEIN-RELEASING SYSTEM TRANSMEMBRANE PROTEIN LOLE"/>
    <property type="match status" value="1"/>
</dbReference>
<evidence type="ECO:0000259" key="8">
    <source>
        <dbReference type="Pfam" id="PF02687"/>
    </source>
</evidence>
<feature type="domain" description="ABC3 transporter permease C-terminal" evidence="8">
    <location>
        <begin position="250"/>
        <end position="372"/>
    </location>
</feature>
<evidence type="ECO:0000256" key="7">
    <source>
        <dbReference type="SAM" id="Phobius"/>
    </source>
</evidence>
<evidence type="ECO:0000259" key="9">
    <source>
        <dbReference type="Pfam" id="PF12704"/>
    </source>
</evidence>
<dbReference type="EMBL" id="AAVT01000001">
    <property type="protein sequence ID" value="EAW33011.1"/>
    <property type="molecule type" value="Genomic_DNA"/>
</dbReference>
<dbReference type="GO" id="GO:0098797">
    <property type="term" value="C:plasma membrane protein complex"/>
    <property type="evidence" value="ECO:0007669"/>
    <property type="project" value="TreeGrafter"/>
</dbReference>
<keyword evidence="5 7" id="KW-1133">Transmembrane helix</keyword>
<comment type="similarity">
    <text evidence="2">Belongs to the ABC-4 integral membrane protein family. LolC/E subfamily.</text>
</comment>
<dbReference type="AlphaFoldDB" id="A0YA57"/>
<feature type="transmembrane region" description="Helical" evidence="7">
    <location>
        <begin position="347"/>
        <end position="374"/>
    </location>
</feature>
<evidence type="ECO:0000256" key="2">
    <source>
        <dbReference type="ARBA" id="ARBA00005236"/>
    </source>
</evidence>
<proteinExistence type="inferred from homology"/>
<dbReference type="GO" id="GO:0044874">
    <property type="term" value="P:lipoprotein localization to outer membrane"/>
    <property type="evidence" value="ECO:0007669"/>
    <property type="project" value="TreeGrafter"/>
</dbReference>
<organism evidence="10 11">
    <name type="scientific">marine gamma proteobacterium HTCC2143</name>
    <dbReference type="NCBI Taxonomy" id="247633"/>
    <lineage>
        <taxon>Bacteria</taxon>
        <taxon>Pseudomonadati</taxon>
        <taxon>Pseudomonadota</taxon>
        <taxon>Gammaproteobacteria</taxon>
        <taxon>Cellvibrionales</taxon>
        <taxon>Spongiibacteraceae</taxon>
        <taxon>BD1-7 clade</taxon>
    </lineage>
</organism>
<dbReference type="InterPro" id="IPR003838">
    <property type="entry name" value="ABC3_permease_C"/>
</dbReference>
<dbReference type="Pfam" id="PF12704">
    <property type="entry name" value="MacB_PCD"/>
    <property type="match status" value="1"/>
</dbReference>
<keyword evidence="6 7" id="KW-0472">Membrane</keyword>
<accession>A0YA57</accession>
<evidence type="ECO:0000256" key="4">
    <source>
        <dbReference type="ARBA" id="ARBA00022692"/>
    </source>
</evidence>
<evidence type="ECO:0000313" key="10">
    <source>
        <dbReference type="EMBL" id="EAW33011.1"/>
    </source>
</evidence>
<comment type="subcellular location">
    <subcellularLocation>
        <location evidence="1">Cell membrane</location>
        <topology evidence="1">Multi-pass membrane protein</topology>
    </subcellularLocation>
</comment>
<evidence type="ECO:0000256" key="5">
    <source>
        <dbReference type="ARBA" id="ARBA00022989"/>
    </source>
</evidence>
<sequence>MGGGYILLALTISLVEGSYNNIINIVTTDHTGHVQIHKENYLERPGIFKTLSRGSGIETLLANEPSVRSWAPRIYGVGLGYGDEKSAPLSIVGIDPVMERNTTSIFGKVREGNYFSDPVNSDGYYSVMIGYGVADMLKLSIGDEIVLISSGADGSIANDIYRVGALVGSRDSYEKMTVYLPLEAAQDFFSMKGKVHEYAVMTSHPSEAWKLTAVLSAIIDDPLVTVSPWQVVEATFYKSMEADKQGNKVTMGIVVFLICIGVLNTVLMSVLERTKEFGVMLAVGTNRLMVMAMIILEIVTLGLLSCAIGFLLSLPLLYWFTHVGITMPQPIDMGGVIYDTMVGEMGAAIFIIPVVIIVGSAAAVSFIPAIRAALITPLDALSDR</sequence>
<comment type="caution">
    <text evidence="10">The sequence shown here is derived from an EMBL/GenBank/DDBJ whole genome shotgun (WGS) entry which is preliminary data.</text>
</comment>
<gene>
    <name evidence="10" type="ORF">GP2143_17186</name>
</gene>
<evidence type="ECO:0000256" key="6">
    <source>
        <dbReference type="ARBA" id="ARBA00023136"/>
    </source>
</evidence>
<protein>
    <submittedName>
        <fullName evidence="10">ABC transporter, permease protein, putative</fullName>
    </submittedName>
</protein>
<dbReference type="Pfam" id="PF02687">
    <property type="entry name" value="FtsX"/>
    <property type="match status" value="1"/>
</dbReference>
<feature type="domain" description="MacB-like periplasmic core" evidence="9">
    <location>
        <begin position="7"/>
        <end position="205"/>
    </location>
</feature>
<dbReference type="InterPro" id="IPR051447">
    <property type="entry name" value="Lipoprotein-release_system"/>
</dbReference>
<keyword evidence="4 7" id="KW-0812">Transmembrane</keyword>
<dbReference type="PANTHER" id="PTHR30489:SF0">
    <property type="entry name" value="LIPOPROTEIN-RELEASING SYSTEM TRANSMEMBRANE PROTEIN LOLE"/>
    <property type="match status" value="1"/>
</dbReference>
<dbReference type="STRING" id="247633.GP2143_17186"/>
<dbReference type="eggNOG" id="COG4591">
    <property type="taxonomic scope" value="Bacteria"/>
</dbReference>
<name>A0YA57_9GAMM</name>
<keyword evidence="11" id="KW-1185">Reference proteome</keyword>
<evidence type="ECO:0000313" key="11">
    <source>
        <dbReference type="Proteomes" id="UP000004931"/>
    </source>
</evidence>
<evidence type="ECO:0000256" key="1">
    <source>
        <dbReference type="ARBA" id="ARBA00004651"/>
    </source>
</evidence>